<sequence>MDLSELKRQHLRDTLGITEAAFPRILTFVDFANVNHWFDDEAYDLAGASLQEGHSVEINIVNLKRFLDCFSTDVRFYYGHDPANAGSMAFTRAAKHVFGSHRVFTKRIQQIRHDLTAGDSI</sequence>
<comment type="caution">
    <text evidence="1">The sequence shown here is derived from an EMBL/GenBank/DDBJ whole genome shotgun (WGS) entry which is preliminary data.</text>
</comment>
<organism evidence="1 2">
    <name type="scientific">Candidatus Kaiserbacteria bacterium RIFCSPHIGHO2_02_FULL_55_17</name>
    <dbReference type="NCBI Taxonomy" id="1798496"/>
    <lineage>
        <taxon>Bacteria</taxon>
        <taxon>Candidatus Kaiseribacteriota</taxon>
    </lineage>
</organism>
<dbReference type="Proteomes" id="UP000177232">
    <property type="component" value="Unassembled WGS sequence"/>
</dbReference>
<dbReference type="AlphaFoldDB" id="A0A1F6DTJ1"/>
<evidence type="ECO:0000313" key="2">
    <source>
        <dbReference type="Proteomes" id="UP000177232"/>
    </source>
</evidence>
<protein>
    <submittedName>
        <fullName evidence="1">Uncharacterized protein</fullName>
    </submittedName>
</protein>
<evidence type="ECO:0000313" key="1">
    <source>
        <dbReference type="EMBL" id="OGG64362.1"/>
    </source>
</evidence>
<reference evidence="1 2" key="1">
    <citation type="journal article" date="2016" name="Nat. Commun.">
        <title>Thousands of microbial genomes shed light on interconnected biogeochemical processes in an aquifer system.</title>
        <authorList>
            <person name="Anantharaman K."/>
            <person name="Brown C.T."/>
            <person name="Hug L.A."/>
            <person name="Sharon I."/>
            <person name="Castelle C.J."/>
            <person name="Probst A.J."/>
            <person name="Thomas B.C."/>
            <person name="Singh A."/>
            <person name="Wilkins M.J."/>
            <person name="Karaoz U."/>
            <person name="Brodie E.L."/>
            <person name="Williams K.H."/>
            <person name="Hubbard S.S."/>
            <person name="Banfield J.F."/>
        </authorList>
    </citation>
    <scope>NUCLEOTIDE SEQUENCE [LARGE SCALE GENOMIC DNA]</scope>
</reference>
<proteinExistence type="predicted"/>
<name>A0A1F6DTJ1_9BACT</name>
<dbReference type="EMBL" id="MFLJ01000026">
    <property type="protein sequence ID" value="OGG64362.1"/>
    <property type="molecule type" value="Genomic_DNA"/>
</dbReference>
<accession>A0A1F6DTJ1</accession>
<gene>
    <name evidence="1" type="ORF">A3C94_00650</name>
</gene>